<reference evidence="7 8" key="1">
    <citation type="journal article" date="2018" name="Sci. Rep.">
        <title>Comparative genomics provides insights into the lifestyle and reveals functional heterogeneity of dark septate endophytic fungi.</title>
        <authorList>
            <person name="Knapp D.G."/>
            <person name="Nemeth J.B."/>
            <person name="Barry K."/>
            <person name="Hainaut M."/>
            <person name="Henrissat B."/>
            <person name="Johnson J."/>
            <person name="Kuo A."/>
            <person name="Lim J.H.P."/>
            <person name="Lipzen A."/>
            <person name="Nolan M."/>
            <person name="Ohm R.A."/>
            <person name="Tamas L."/>
            <person name="Grigoriev I.V."/>
            <person name="Spatafora J.W."/>
            <person name="Nagy L.G."/>
            <person name="Kovacs G.M."/>
        </authorList>
    </citation>
    <scope>NUCLEOTIDE SEQUENCE [LARGE SCALE GENOMIC DNA]</scope>
    <source>
        <strain evidence="7 8">DSE2036</strain>
    </source>
</reference>
<dbReference type="PANTHER" id="PTHR23501:SF43">
    <property type="entry name" value="MULTIDRUG TRANSPORTER, PUTATIVE (AFU_ORTHOLOGUE AFUA_6G03040)-RELATED"/>
    <property type="match status" value="1"/>
</dbReference>
<gene>
    <name evidence="7" type="ORF">DM02DRAFT_590916</name>
</gene>
<evidence type="ECO:0000259" key="6">
    <source>
        <dbReference type="PROSITE" id="PS50850"/>
    </source>
</evidence>
<feature type="domain" description="Major facilitator superfamily (MFS) profile" evidence="6">
    <location>
        <begin position="48"/>
        <end position="540"/>
    </location>
</feature>
<evidence type="ECO:0000256" key="1">
    <source>
        <dbReference type="ARBA" id="ARBA00004141"/>
    </source>
</evidence>
<feature type="transmembrane region" description="Helical" evidence="5">
    <location>
        <begin position="459"/>
        <end position="481"/>
    </location>
</feature>
<dbReference type="SUPFAM" id="SSF103473">
    <property type="entry name" value="MFS general substrate transporter"/>
    <property type="match status" value="2"/>
</dbReference>
<evidence type="ECO:0000256" key="2">
    <source>
        <dbReference type="ARBA" id="ARBA00022692"/>
    </source>
</evidence>
<keyword evidence="3 5" id="KW-1133">Transmembrane helix</keyword>
<feature type="transmembrane region" description="Helical" evidence="5">
    <location>
        <begin position="281"/>
        <end position="300"/>
    </location>
</feature>
<feature type="transmembrane region" description="Helical" evidence="5">
    <location>
        <begin position="175"/>
        <end position="193"/>
    </location>
</feature>
<feature type="transmembrane region" description="Helical" evidence="5">
    <location>
        <begin position="83"/>
        <end position="102"/>
    </location>
</feature>
<dbReference type="Gene3D" id="1.20.1250.20">
    <property type="entry name" value="MFS general substrate transporter like domains"/>
    <property type="match status" value="1"/>
</dbReference>
<feature type="transmembrane region" description="Helical" evidence="5">
    <location>
        <begin position="390"/>
        <end position="410"/>
    </location>
</feature>
<evidence type="ECO:0000313" key="8">
    <source>
        <dbReference type="Proteomes" id="UP000244855"/>
    </source>
</evidence>
<feature type="transmembrane region" description="Helical" evidence="5">
    <location>
        <begin position="114"/>
        <end position="139"/>
    </location>
</feature>
<name>A0A2V1DTJ4_9PLEO</name>
<protein>
    <submittedName>
        <fullName evidence="7">MFS general substrate transporter</fullName>
    </submittedName>
</protein>
<dbReference type="EMBL" id="KZ805355">
    <property type="protein sequence ID" value="PVI01613.1"/>
    <property type="molecule type" value="Genomic_DNA"/>
</dbReference>
<keyword evidence="4 5" id="KW-0472">Membrane</keyword>
<keyword evidence="2 5" id="KW-0812">Transmembrane</keyword>
<proteinExistence type="predicted"/>
<dbReference type="InterPro" id="IPR020846">
    <property type="entry name" value="MFS_dom"/>
</dbReference>
<evidence type="ECO:0000256" key="4">
    <source>
        <dbReference type="ARBA" id="ARBA00023136"/>
    </source>
</evidence>
<feature type="transmembrane region" description="Helical" evidence="5">
    <location>
        <begin position="422"/>
        <end position="447"/>
    </location>
</feature>
<evidence type="ECO:0000313" key="7">
    <source>
        <dbReference type="EMBL" id="PVI01613.1"/>
    </source>
</evidence>
<dbReference type="InterPro" id="IPR036259">
    <property type="entry name" value="MFS_trans_sf"/>
</dbReference>
<feature type="transmembrane region" description="Helical" evidence="5">
    <location>
        <begin position="325"/>
        <end position="346"/>
    </location>
</feature>
<feature type="transmembrane region" description="Helical" evidence="5">
    <location>
        <begin position="518"/>
        <end position="536"/>
    </location>
</feature>
<dbReference type="AlphaFoldDB" id="A0A2V1DTJ4"/>
<dbReference type="Pfam" id="PF07690">
    <property type="entry name" value="MFS_1"/>
    <property type="match status" value="1"/>
</dbReference>
<dbReference type="GO" id="GO:0005886">
    <property type="term" value="C:plasma membrane"/>
    <property type="evidence" value="ECO:0007669"/>
    <property type="project" value="TreeGrafter"/>
</dbReference>
<dbReference type="PANTHER" id="PTHR23501">
    <property type="entry name" value="MAJOR FACILITATOR SUPERFAMILY"/>
    <property type="match status" value="1"/>
</dbReference>
<feature type="transmembrane region" description="Helical" evidence="5">
    <location>
        <begin position="250"/>
        <end position="269"/>
    </location>
</feature>
<sequence length="543" mass="58556">MDTEKATSSHEVSQNLTRVGSEALEPENFEAGNQTSSPYPEGIRFWLITSGMCIALFLTNLEIPIVTTSLVAITDDLGGFDKAGWLISSYLLGYVGVVVIFAKLSDIFGRKPLFATAISFFVIASAACGAAQTIVQLIVFRAFQGIGGGGCFALGVTMITDLVPPQKWAAFGTNIAIVYAISLLAGPIMGGAISERTTWRWVFLINIPCGVPALLLIVFAIPPGFPRHNVPNNAPQTFRSFLVKDAYKRLDFPGGILLLLATLTLTAGFHEADSAFPWKSAYVITLLTASIILWITLILWERHVTLADGDREPVMPWVFLKSRTVLGLLLGSTFLGGTWFVGVFTLPQKFQLVHNTTALSAGIRTMPFTFAAPLGAAWASSVTGRYKVPVIFVLFISAALQILGFSLLATLPDTMNVPARMYGFQIIAGFGCGITISLPAVVMPFIVDAKHRAVGMGAVGQVRIMGGAIVLSIATSVFHSYTKPRLGAHYHVSTSRFGHETNPEEVRSIYAQGYNRQMIVLAAFAGAQVLAASLLWKKKQVTI</sequence>
<comment type="subcellular location">
    <subcellularLocation>
        <location evidence="1">Membrane</location>
        <topology evidence="1">Multi-pass membrane protein</topology>
    </subcellularLocation>
</comment>
<dbReference type="GO" id="GO:0022857">
    <property type="term" value="F:transmembrane transporter activity"/>
    <property type="evidence" value="ECO:0007669"/>
    <property type="project" value="InterPro"/>
</dbReference>
<accession>A0A2V1DTJ4</accession>
<dbReference type="Proteomes" id="UP000244855">
    <property type="component" value="Unassembled WGS sequence"/>
</dbReference>
<dbReference type="PROSITE" id="PS50850">
    <property type="entry name" value="MFS"/>
    <property type="match status" value="1"/>
</dbReference>
<evidence type="ECO:0000256" key="5">
    <source>
        <dbReference type="SAM" id="Phobius"/>
    </source>
</evidence>
<keyword evidence="8" id="KW-1185">Reference proteome</keyword>
<feature type="transmembrane region" description="Helical" evidence="5">
    <location>
        <begin position="199"/>
        <end position="221"/>
    </location>
</feature>
<organism evidence="7 8">
    <name type="scientific">Periconia macrospinosa</name>
    <dbReference type="NCBI Taxonomy" id="97972"/>
    <lineage>
        <taxon>Eukaryota</taxon>
        <taxon>Fungi</taxon>
        <taxon>Dikarya</taxon>
        <taxon>Ascomycota</taxon>
        <taxon>Pezizomycotina</taxon>
        <taxon>Dothideomycetes</taxon>
        <taxon>Pleosporomycetidae</taxon>
        <taxon>Pleosporales</taxon>
        <taxon>Massarineae</taxon>
        <taxon>Periconiaceae</taxon>
        <taxon>Periconia</taxon>
    </lineage>
</organism>
<evidence type="ECO:0000256" key="3">
    <source>
        <dbReference type="ARBA" id="ARBA00022989"/>
    </source>
</evidence>
<dbReference type="InterPro" id="IPR011701">
    <property type="entry name" value="MFS"/>
</dbReference>
<feature type="transmembrane region" description="Helical" evidence="5">
    <location>
        <begin position="145"/>
        <end position="163"/>
    </location>
</feature>
<dbReference type="OrthoDB" id="440553at2759"/>
<feature type="transmembrane region" description="Helical" evidence="5">
    <location>
        <begin position="45"/>
        <end position="63"/>
    </location>
</feature>